<keyword evidence="3" id="KW-1133">Transmembrane helix</keyword>
<feature type="transmembrane region" description="Helical" evidence="3">
    <location>
        <begin position="151"/>
        <end position="177"/>
    </location>
</feature>
<dbReference type="GO" id="GO:1902201">
    <property type="term" value="P:negative regulation of bacterial-type flagellum-dependent cell motility"/>
    <property type="evidence" value="ECO:0007669"/>
    <property type="project" value="TreeGrafter"/>
</dbReference>
<feature type="transmembrane region" description="Helical" evidence="3">
    <location>
        <begin position="63"/>
        <end position="82"/>
    </location>
</feature>
<dbReference type="PROSITE" id="PS50887">
    <property type="entry name" value="GGDEF"/>
    <property type="match status" value="1"/>
</dbReference>
<dbReference type="Pfam" id="PF00990">
    <property type="entry name" value="GGDEF"/>
    <property type="match status" value="1"/>
</dbReference>
<comment type="caution">
    <text evidence="5">The sequence shown here is derived from an EMBL/GenBank/DDBJ whole genome shotgun (WGS) entry which is preliminary data.</text>
</comment>
<dbReference type="STRING" id="23.BEL05_13615"/>
<dbReference type="CDD" id="cd01949">
    <property type="entry name" value="GGDEF"/>
    <property type="match status" value="1"/>
</dbReference>
<dbReference type="SUPFAM" id="SSF55073">
    <property type="entry name" value="Nucleotide cyclase"/>
    <property type="match status" value="1"/>
</dbReference>
<dbReference type="InterPro" id="IPR043128">
    <property type="entry name" value="Rev_trsase/Diguanyl_cyclase"/>
</dbReference>
<evidence type="ECO:0000313" key="6">
    <source>
        <dbReference type="Proteomes" id="UP000095230"/>
    </source>
</evidence>
<dbReference type="Proteomes" id="UP000095230">
    <property type="component" value="Unassembled WGS sequence"/>
</dbReference>
<keyword evidence="3" id="KW-0812">Transmembrane</keyword>
<dbReference type="PANTHER" id="PTHR45138">
    <property type="entry name" value="REGULATORY COMPONENTS OF SENSORY TRANSDUCTION SYSTEM"/>
    <property type="match status" value="1"/>
</dbReference>
<dbReference type="OrthoDB" id="9813903at2"/>
<comment type="cofactor">
    <cofactor evidence="1">
        <name>Mg(2+)</name>
        <dbReference type="ChEBI" id="CHEBI:18420"/>
    </cofactor>
</comment>
<dbReference type="EC" id="2.7.7.65" evidence="2"/>
<evidence type="ECO:0000313" key="5">
    <source>
        <dbReference type="EMBL" id="OEG73302.1"/>
    </source>
</evidence>
<dbReference type="InterPro" id="IPR050469">
    <property type="entry name" value="Diguanylate_Cyclase"/>
</dbReference>
<organism evidence="5 6">
    <name type="scientific">Shewanella colwelliana</name>
    <name type="common">Alteromonas colwelliana</name>
    <dbReference type="NCBI Taxonomy" id="23"/>
    <lineage>
        <taxon>Bacteria</taxon>
        <taxon>Pseudomonadati</taxon>
        <taxon>Pseudomonadota</taxon>
        <taxon>Gammaproteobacteria</taxon>
        <taxon>Alteromonadales</taxon>
        <taxon>Shewanellaceae</taxon>
        <taxon>Shewanella</taxon>
    </lineage>
</organism>
<dbReference type="PANTHER" id="PTHR45138:SF24">
    <property type="entry name" value="DIGUANYLATE CYCLASE DGCC-RELATED"/>
    <property type="match status" value="1"/>
</dbReference>
<dbReference type="Gene3D" id="3.30.70.270">
    <property type="match status" value="1"/>
</dbReference>
<evidence type="ECO:0000256" key="2">
    <source>
        <dbReference type="ARBA" id="ARBA00012528"/>
    </source>
</evidence>
<name>A0A1E5IRU2_SHECO</name>
<feature type="transmembrane region" description="Helical" evidence="3">
    <location>
        <begin position="94"/>
        <end position="113"/>
    </location>
</feature>
<dbReference type="GO" id="GO:0043709">
    <property type="term" value="P:cell adhesion involved in single-species biofilm formation"/>
    <property type="evidence" value="ECO:0007669"/>
    <property type="project" value="TreeGrafter"/>
</dbReference>
<dbReference type="GO" id="GO:0005886">
    <property type="term" value="C:plasma membrane"/>
    <property type="evidence" value="ECO:0007669"/>
    <property type="project" value="TreeGrafter"/>
</dbReference>
<feature type="transmembrane region" description="Helical" evidence="3">
    <location>
        <begin position="6"/>
        <end position="27"/>
    </location>
</feature>
<evidence type="ECO:0000256" key="3">
    <source>
        <dbReference type="SAM" id="Phobius"/>
    </source>
</evidence>
<dbReference type="NCBIfam" id="TIGR00254">
    <property type="entry name" value="GGDEF"/>
    <property type="match status" value="1"/>
</dbReference>
<dbReference type="AlphaFoldDB" id="A0A1E5IRU2"/>
<feature type="transmembrane region" description="Helical" evidence="3">
    <location>
        <begin position="119"/>
        <end position="139"/>
    </location>
</feature>
<feature type="domain" description="GGDEF" evidence="4">
    <location>
        <begin position="258"/>
        <end position="390"/>
    </location>
</feature>
<feature type="transmembrane region" description="Helical" evidence="3">
    <location>
        <begin position="197"/>
        <end position="217"/>
    </location>
</feature>
<dbReference type="SMART" id="SM00267">
    <property type="entry name" value="GGDEF"/>
    <property type="match status" value="1"/>
</dbReference>
<proteinExistence type="predicted"/>
<evidence type="ECO:0000259" key="4">
    <source>
        <dbReference type="PROSITE" id="PS50887"/>
    </source>
</evidence>
<evidence type="ECO:0000256" key="1">
    <source>
        <dbReference type="ARBA" id="ARBA00001946"/>
    </source>
</evidence>
<gene>
    <name evidence="5" type="ORF">BEL05_13615</name>
</gene>
<keyword evidence="5" id="KW-0456">Lyase</keyword>
<reference evidence="5 6" key="1">
    <citation type="submission" date="2016-07" db="EMBL/GenBank/DDBJ databases">
        <title>Whole-genome of two Shewanella species isolated from a digestive organ of sea cucumber Apostichopus japonicus Selenka 1867.</title>
        <authorList>
            <person name="Hong H.-H."/>
            <person name="Choi H."/>
            <person name="Cheon S."/>
            <person name="Oh J.-S."/>
            <person name="Lee H.-G."/>
            <person name="Park C."/>
        </authorList>
    </citation>
    <scope>NUCLEOTIDE SEQUENCE [LARGE SCALE GENOMIC DNA]</scope>
    <source>
        <strain evidence="5 6">CSB03KR</strain>
    </source>
</reference>
<dbReference type="EMBL" id="MCBT01000043">
    <property type="protein sequence ID" value="OEG73302.1"/>
    <property type="molecule type" value="Genomic_DNA"/>
</dbReference>
<sequence>MPIDLHTEILIRFICLIAVTATVAWGVMAYPLRIAPKACSYFSIANLLVLFGVYLTSLRTNEISYLSWFIADLCMLSGFILLRRGTQRLFRLASSLKSDVSLLTITALLMLTIPPSAESSTTLGILFSLMASATFLLLAKDNFVALRTSANKYVAIVLLSPIAILGITFLFRAVVLLMIPSIGTHLATIQTPEAIPMLWFFLIITLFINVIMMGNALTRLVQKIRLQADKDYLTGLWNRRSVHQQLTQLHHFWLREGKEFSLILFDLDFFKQINDSYGHQAGDKVLVNTASTLSKVLRTTDIFSRFGGEEFLVVLPVTDTKSAVIIAEKLRETLQASTLTWQGETIDVSASFGIATIRHEDNLEALLSRADNAMYQAKQTGRNNIRTSPA</sequence>
<protein>
    <recommendedName>
        <fullName evidence="2">diguanylate cyclase</fullName>
        <ecNumber evidence="2">2.7.7.65</ecNumber>
    </recommendedName>
</protein>
<dbReference type="InterPro" id="IPR029787">
    <property type="entry name" value="Nucleotide_cyclase"/>
</dbReference>
<dbReference type="FunFam" id="3.30.70.270:FF:000001">
    <property type="entry name" value="Diguanylate cyclase domain protein"/>
    <property type="match status" value="1"/>
</dbReference>
<dbReference type="GO" id="GO:0052621">
    <property type="term" value="F:diguanylate cyclase activity"/>
    <property type="evidence" value="ECO:0007669"/>
    <property type="project" value="UniProtKB-EC"/>
</dbReference>
<dbReference type="GO" id="GO:0016829">
    <property type="term" value="F:lyase activity"/>
    <property type="evidence" value="ECO:0007669"/>
    <property type="project" value="UniProtKB-KW"/>
</dbReference>
<feature type="transmembrane region" description="Helical" evidence="3">
    <location>
        <begin position="39"/>
        <end position="57"/>
    </location>
</feature>
<dbReference type="InterPro" id="IPR000160">
    <property type="entry name" value="GGDEF_dom"/>
</dbReference>
<keyword evidence="3" id="KW-0472">Membrane</keyword>
<accession>A0A1E5IRU2</accession>